<sequence length="75" mass="8337">MMHSGKLRRLVASLSCMCCGMGIKASDAALMALCVRCHAELDQGQTMTKEERRAAQYEWMAKTWVMLAEQGKIAV</sequence>
<dbReference type="Proteomes" id="UP000054051">
    <property type="component" value="Unassembled WGS sequence"/>
</dbReference>
<proteinExistence type="predicted"/>
<protein>
    <submittedName>
        <fullName evidence="1">Uncharacterized protein</fullName>
    </submittedName>
</protein>
<dbReference type="STRING" id="1070319.CAGGBEG34_180149"/>
<dbReference type="OrthoDB" id="8594085at2"/>
<gene>
    <name evidence="1" type="ORF">CAGGBEG34_180149</name>
</gene>
<dbReference type="RefSeq" id="WP_006682107.1">
    <property type="nucleotide sequence ID" value="NZ_CAFB01000034.1"/>
</dbReference>
<organism evidence="1 2">
    <name type="scientific">Candidatus Glomeribacter gigasporarum BEG34</name>
    <dbReference type="NCBI Taxonomy" id="1070319"/>
    <lineage>
        <taxon>Bacteria</taxon>
        <taxon>Pseudomonadati</taxon>
        <taxon>Pseudomonadota</taxon>
        <taxon>Betaproteobacteria</taxon>
        <taxon>Burkholderiales</taxon>
        <taxon>Burkholderiaceae</taxon>
        <taxon>Candidatus Glomeribacter</taxon>
    </lineage>
</organism>
<keyword evidence="2" id="KW-1185">Reference proteome</keyword>
<dbReference type="eggNOG" id="ENOG503325W">
    <property type="taxonomic scope" value="Bacteria"/>
</dbReference>
<dbReference type="AlphaFoldDB" id="G2J7U1"/>
<dbReference type="EMBL" id="CAFB01000034">
    <property type="protein sequence ID" value="CCD28836.1"/>
    <property type="molecule type" value="Genomic_DNA"/>
</dbReference>
<name>G2J7U1_9BURK</name>
<evidence type="ECO:0000313" key="1">
    <source>
        <dbReference type="EMBL" id="CCD28836.1"/>
    </source>
</evidence>
<dbReference type="Gene3D" id="3.30.50.20">
    <property type="entry name" value="prophage-derive protein ybcO"/>
    <property type="match status" value="1"/>
</dbReference>
<reference evidence="1 2" key="1">
    <citation type="submission" date="2011-08" db="EMBL/GenBank/DDBJ databases">
        <title>The genome of the obligate endobacterium of an arbuscular mycorrhizal fungus reveals an interphylum network of nutritional interactions.</title>
        <authorList>
            <person name="Ghignone S."/>
            <person name="Salvioli A."/>
            <person name="Anca I."/>
            <person name="Lumini E."/>
            <person name="Ortu G."/>
            <person name="Petiti L."/>
            <person name="Cruveiller S."/>
            <person name="Bianciotto V."/>
            <person name="Piffanelli P."/>
            <person name="Lanfranco L."/>
            <person name="Bonfante P."/>
        </authorList>
    </citation>
    <scope>NUCLEOTIDE SEQUENCE [LARGE SCALE GENOMIC DNA]</scope>
    <source>
        <strain evidence="1 2">BEG34</strain>
    </source>
</reference>
<comment type="caution">
    <text evidence="1">The sequence shown here is derived from an EMBL/GenBank/DDBJ whole genome shotgun (WGS) entry which is preliminary data.</text>
</comment>
<accession>G2J7U1</accession>
<evidence type="ECO:0000313" key="2">
    <source>
        <dbReference type="Proteomes" id="UP000054051"/>
    </source>
</evidence>